<organism evidence="11 13">
    <name type="scientific">Staphylococcus petrasii</name>
    <dbReference type="NCBI Taxonomy" id="1276936"/>
    <lineage>
        <taxon>Bacteria</taxon>
        <taxon>Bacillati</taxon>
        <taxon>Bacillota</taxon>
        <taxon>Bacilli</taxon>
        <taxon>Bacillales</taxon>
        <taxon>Staphylococcaceae</taxon>
        <taxon>Staphylococcus</taxon>
    </lineage>
</organism>
<feature type="domain" description="ABC transporter" evidence="10">
    <location>
        <begin position="15"/>
        <end position="245"/>
    </location>
</feature>
<dbReference type="SMART" id="SM00382">
    <property type="entry name" value="AAA"/>
    <property type="match status" value="1"/>
</dbReference>
<reference evidence="12 14" key="2">
    <citation type="submission" date="2019-04" db="EMBL/GenBank/DDBJ databases">
        <title>Genomic characterization of Staphylococcus petrasii strains.</title>
        <authorList>
            <person name="Vrbovska V."/>
            <person name="Kovarovic V."/>
            <person name="Maslanova I."/>
            <person name="Indrakova A."/>
            <person name="Petras P."/>
            <person name="Sedo O."/>
            <person name="Svec P."/>
            <person name="Fisarova L."/>
            <person name="Sedlacek I."/>
            <person name="Doskar J."/>
            <person name="Pantucek R."/>
        </authorList>
    </citation>
    <scope>NUCLEOTIDE SEQUENCE [LARGE SCALE GENOMIC DNA]</scope>
    <source>
        <strain evidence="12 14">P5404</strain>
    </source>
</reference>
<dbReference type="GO" id="GO:0016887">
    <property type="term" value="F:ATP hydrolysis activity"/>
    <property type="evidence" value="ECO:0007669"/>
    <property type="project" value="InterPro"/>
</dbReference>
<dbReference type="PANTHER" id="PTHR43297">
    <property type="entry name" value="OLIGOPEPTIDE TRANSPORT ATP-BINDING PROTEIN APPD"/>
    <property type="match status" value="1"/>
</dbReference>
<dbReference type="OrthoDB" id="9802264at2"/>
<dbReference type="Pfam" id="PF00005">
    <property type="entry name" value="ABC_tran"/>
    <property type="match status" value="1"/>
</dbReference>
<sequence length="257" mass="29497">MSNIESTLHSLKPLLHLENVSVYDGDVALLKHIDLDVTEGSFHCLVGESGSGKSLLSRTALQMYQPHLRYDGNVEINLNETDAMFQDANSNFFQNVRIQKHFDALFDSFNSKMTREQQREFVLRQFRNLGLTQAEDVLHAYPFQLSGGMAQRVALVMAIIREAKFMIADEPTSALDFDNRNNLMRLLNHVIQEHGMTILFITHDLSLVREYATHISVMYQGEIIESGTAQQILEHPQHSYTRQLIELSNRRNQYVTD</sequence>
<comment type="subcellular location">
    <subcellularLocation>
        <location evidence="1">Cell membrane</location>
        <topology evidence="1">Peripheral membrane protein</topology>
    </subcellularLocation>
</comment>
<accession>A0A380FXR3</accession>
<evidence type="ECO:0000313" key="13">
    <source>
        <dbReference type="Proteomes" id="UP000254047"/>
    </source>
</evidence>
<dbReference type="Proteomes" id="UP000297598">
    <property type="component" value="Unassembled WGS sequence"/>
</dbReference>
<dbReference type="EMBL" id="SRLS01000015">
    <property type="protein sequence ID" value="TGE16342.1"/>
    <property type="molecule type" value="Genomic_DNA"/>
</dbReference>
<evidence type="ECO:0000259" key="10">
    <source>
        <dbReference type="PROSITE" id="PS50893"/>
    </source>
</evidence>
<dbReference type="Proteomes" id="UP000254047">
    <property type="component" value="Unassembled WGS sequence"/>
</dbReference>
<dbReference type="AlphaFoldDB" id="A0A380FXR3"/>
<evidence type="ECO:0000256" key="1">
    <source>
        <dbReference type="ARBA" id="ARBA00004202"/>
    </source>
</evidence>
<keyword evidence="3" id="KW-0813">Transport</keyword>
<evidence type="ECO:0000313" key="11">
    <source>
        <dbReference type="EMBL" id="SUM42743.1"/>
    </source>
</evidence>
<protein>
    <submittedName>
        <fullName evidence="12">ABC transporter ATP-binding protein</fullName>
    </submittedName>
    <submittedName>
        <fullName evidence="11">ABC transporter-ABC module</fullName>
        <ecNumber evidence="11">3.6.3.-</ecNumber>
    </submittedName>
</protein>
<keyword evidence="14" id="KW-1185">Reference proteome</keyword>
<reference evidence="11 13" key="1">
    <citation type="submission" date="2018-06" db="EMBL/GenBank/DDBJ databases">
        <authorList>
            <consortium name="Pathogen Informatics"/>
            <person name="Doyle S."/>
        </authorList>
    </citation>
    <scope>NUCLEOTIDE SEQUENCE [LARGE SCALE GENOMIC DNA]</scope>
    <source>
        <strain evidence="11 13">NCTC13830</strain>
    </source>
</reference>
<proteinExistence type="inferred from homology"/>
<dbReference type="InterPro" id="IPR017871">
    <property type="entry name" value="ABC_transporter-like_CS"/>
</dbReference>
<evidence type="ECO:0000256" key="8">
    <source>
        <dbReference type="ARBA" id="ARBA00022967"/>
    </source>
</evidence>
<keyword evidence="8" id="KW-1278">Translocase</keyword>
<dbReference type="InterPro" id="IPR003593">
    <property type="entry name" value="AAA+_ATPase"/>
</dbReference>
<evidence type="ECO:0000256" key="5">
    <source>
        <dbReference type="ARBA" id="ARBA00022519"/>
    </source>
</evidence>
<evidence type="ECO:0000313" key="12">
    <source>
        <dbReference type="EMBL" id="TGE16342.1"/>
    </source>
</evidence>
<dbReference type="EC" id="3.6.3.-" evidence="11"/>
<keyword evidence="5" id="KW-0997">Cell inner membrane</keyword>
<dbReference type="RefSeq" id="WP_103296972.1">
    <property type="nucleotide sequence ID" value="NZ_PPQT01000003.1"/>
</dbReference>
<evidence type="ECO:0000256" key="4">
    <source>
        <dbReference type="ARBA" id="ARBA00022475"/>
    </source>
</evidence>
<keyword evidence="6" id="KW-0547">Nucleotide-binding</keyword>
<dbReference type="EMBL" id="UHDO01000001">
    <property type="protein sequence ID" value="SUM42743.1"/>
    <property type="molecule type" value="Genomic_DNA"/>
</dbReference>
<name>A0A380FXR3_9STAP</name>
<dbReference type="PROSITE" id="PS00211">
    <property type="entry name" value="ABC_TRANSPORTER_1"/>
    <property type="match status" value="1"/>
</dbReference>
<dbReference type="SUPFAM" id="SSF52540">
    <property type="entry name" value="P-loop containing nucleoside triphosphate hydrolases"/>
    <property type="match status" value="1"/>
</dbReference>
<keyword evidence="4" id="KW-1003">Cell membrane</keyword>
<dbReference type="PROSITE" id="PS50893">
    <property type="entry name" value="ABC_TRANSPORTER_2"/>
    <property type="match status" value="1"/>
</dbReference>
<evidence type="ECO:0000256" key="2">
    <source>
        <dbReference type="ARBA" id="ARBA00005417"/>
    </source>
</evidence>
<keyword evidence="9" id="KW-0472">Membrane</keyword>
<dbReference type="InterPro" id="IPR050388">
    <property type="entry name" value="ABC_Ni/Peptide_Import"/>
</dbReference>
<evidence type="ECO:0000256" key="9">
    <source>
        <dbReference type="ARBA" id="ARBA00023136"/>
    </source>
</evidence>
<dbReference type="Gene3D" id="3.40.50.300">
    <property type="entry name" value="P-loop containing nucleotide triphosphate hydrolases"/>
    <property type="match status" value="1"/>
</dbReference>
<dbReference type="InterPro" id="IPR027417">
    <property type="entry name" value="P-loop_NTPase"/>
</dbReference>
<dbReference type="GO" id="GO:0005524">
    <property type="term" value="F:ATP binding"/>
    <property type="evidence" value="ECO:0007669"/>
    <property type="project" value="UniProtKB-KW"/>
</dbReference>
<dbReference type="InterPro" id="IPR003439">
    <property type="entry name" value="ABC_transporter-like_ATP-bd"/>
</dbReference>
<gene>
    <name evidence="11" type="primary">gsiA_1</name>
    <name evidence="12" type="ORF">BJR09_09465</name>
    <name evidence="11" type="ORF">NCTC13830_00265</name>
</gene>
<dbReference type="PANTHER" id="PTHR43297:SF14">
    <property type="entry name" value="ATPASE AAA-TYPE CORE DOMAIN-CONTAINING PROTEIN"/>
    <property type="match status" value="1"/>
</dbReference>
<keyword evidence="11" id="KW-0378">Hydrolase</keyword>
<comment type="similarity">
    <text evidence="2">Belongs to the ABC transporter superfamily.</text>
</comment>
<keyword evidence="7 12" id="KW-0067">ATP-binding</keyword>
<evidence type="ECO:0000256" key="7">
    <source>
        <dbReference type="ARBA" id="ARBA00022840"/>
    </source>
</evidence>
<dbReference type="GO" id="GO:0005886">
    <property type="term" value="C:plasma membrane"/>
    <property type="evidence" value="ECO:0007669"/>
    <property type="project" value="UniProtKB-SubCell"/>
</dbReference>
<evidence type="ECO:0000313" key="14">
    <source>
        <dbReference type="Proteomes" id="UP000297598"/>
    </source>
</evidence>
<evidence type="ECO:0000256" key="3">
    <source>
        <dbReference type="ARBA" id="ARBA00022448"/>
    </source>
</evidence>
<evidence type="ECO:0000256" key="6">
    <source>
        <dbReference type="ARBA" id="ARBA00022741"/>
    </source>
</evidence>